<keyword evidence="3" id="KW-0732">Signal</keyword>
<dbReference type="EMBL" id="PIXR01003752">
    <property type="protein sequence ID" value="TBT96509.1"/>
    <property type="molecule type" value="Genomic_DNA"/>
</dbReference>
<dbReference type="InterPro" id="IPR028974">
    <property type="entry name" value="TSP_type-3_rpt"/>
</dbReference>
<protein>
    <recommendedName>
        <fullName evidence="6">OmpA-like domain-containing protein</fullName>
    </recommendedName>
</protein>
<dbReference type="InterPro" id="IPR006665">
    <property type="entry name" value="OmpA-like"/>
</dbReference>
<gene>
    <name evidence="7" type="ORF">CWI39_3752p0010</name>
</gene>
<dbReference type="Proteomes" id="UP000293045">
    <property type="component" value="Unassembled WGS sequence"/>
</dbReference>
<dbReference type="InterPro" id="IPR052156">
    <property type="entry name" value="BCAA_Transport_ATP-bd_LivF"/>
</dbReference>
<evidence type="ECO:0000256" key="4">
    <source>
        <dbReference type="ARBA" id="ARBA00022970"/>
    </source>
</evidence>
<evidence type="ECO:0000313" key="7">
    <source>
        <dbReference type="EMBL" id="TBT96509.1"/>
    </source>
</evidence>
<dbReference type="GO" id="GO:0015807">
    <property type="term" value="P:L-amino acid transport"/>
    <property type="evidence" value="ECO:0007669"/>
    <property type="project" value="TreeGrafter"/>
</dbReference>
<dbReference type="PANTHER" id="PTHR43820">
    <property type="entry name" value="HIGH-AFFINITY BRANCHED-CHAIN AMINO ACID TRANSPORT ATP-BINDING PROTEIN LIVF"/>
    <property type="match status" value="1"/>
</dbReference>
<keyword evidence="2" id="KW-0813">Transport</keyword>
<dbReference type="GO" id="GO:0015658">
    <property type="term" value="F:branched-chain amino acid transmembrane transporter activity"/>
    <property type="evidence" value="ECO:0007669"/>
    <property type="project" value="TreeGrafter"/>
</dbReference>
<feature type="non-terminal residue" evidence="7">
    <location>
        <position position="287"/>
    </location>
</feature>
<dbReference type="InterPro" id="IPR003367">
    <property type="entry name" value="Thrombospondin_3-like_rpt"/>
</dbReference>
<dbReference type="Pfam" id="PF02412">
    <property type="entry name" value="TSP_3"/>
    <property type="match status" value="1"/>
</dbReference>
<dbReference type="PROSITE" id="PS51123">
    <property type="entry name" value="OMPA_2"/>
    <property type="match status" value="1"/>
</dbReference>
<feature type="region of interest" description="Disordered" evidence="5">
    <location>
        <begin position="72"/>
        <end position="100"/>
    </location>
</feature>
<sequence>MYALGSCGSAAASTAVAATTKVADSDGDGIADNVDECPYVAGKPEFFGCPDSDGDGLGDSKDKCPFDKGSAANQGCPDAATTPNTVAPTTPTTPTETPAAPAKQNKLVQGFEVFFANGTTFAPNQVETLQKVATLLKNNPNYTVVINGNAYKGGSKALSLQRAEKVAGALRMKGVNVSNAKTEGFGDTRAKYNNTKDNRAEIEPIIVLKDASIYQNDFLVLNSVNLNIEAGEFVYLIGKTGSGKSSLLKTLYGELPLNVGEGTVNGFTLNTSKPRKIYALRRSLGIV</sequence>
<reference evidence="7 8" key="1">
    <citation type="submission" date="2017-12" db="EMBL/GenBank/DDBJ databases">
        <authorList>
            <person name="Pombert J.-F."/>
            <person name="Haag K.L."/>
            <person name="Ebert D."/>
        </authorList>
    </citation>
    <scope>NUCLEOTIDE SEQUENCE [LARGE SCALE GENOMIC DNA]</scope>
    <source>
        <strain evidence="7">IL-BN-2</strain>
    </source>
</reference>
<comment type="caution">
    <text evidence="7">The sequence shown here is derived from an EMBL/GenBank/DDBJ whole genome shotgun (WGS) entry which is preliminary data.</text>
</comment>
<dbReference type="PANTHER" id="PTHR43820:SF4">
    <property type="entry name" value="HIGH-AFFINITY BRANCHED-CHAIN AMINO ACID TRANSPORT ATP-BINDING PROTEIN LIVF"/>
    <property type="match status" value="1"/>
</dbReference>
<dbReference type="Gene3D" id="4.10.1080.10">
    <property type="entry name" value="TSP type-3 repeat"/>
    <property type="match status" value="1"/>
</dbReference>
<keyword evidence="4" id="KW-0029">Amino-acid transport</keyword>
<evidence type="ECO:0000256" key="1">
    <source>
        <dbReference type="ARBA" id="ARBA00005417"/>
    </source>
</evidence>
<dbReference type="GO" id="GO:0016887">
    <property type="term" value="F:ATP hydrolysis activity"/>
    <property type="evidence" value="ECO:0007669"/>
    <property type="project" value="InterPro"/>
</dbReference>
<feature type="domain" description="OmpA-like" evidence="6">
    <location>
        <begin position="102"/>
        <end position="210"/>
    </location>
</feature>
<accession>A0A4Q9KRC3</accession>
<evidence type="ECO:0000256" key="5">
    <source>
        <dbReference type="SAM" id="MobiDB-lite"/>
    </source>
</evidence>
<dbReference type="Pfam" id="PF00005">
    <property type="entry name" value="ABC_tran"/>
    <property type="match status" value="1"/>
</dbReference>
<comment type="similarity">
    <text evidence="1">Belongs to the ABC transporter superfamily.</text>
</comment>
<evidence type="ECO:0000256" key="3">
    <source>
        <dbReference type="ARBA" id="ARBA00022729"/>
    </source>
</evidence>
<dbReference type="Gene3D" id="3.30.1330.60">
    <property type="entry name" value="OmpA-like domain"/>
    <property type="match status" value="1"/>
</dbReference>
<feature type="compositionally biased region" description="Low complexity" evidence="5">
    <location>
        <begin position="79"/>
        <end position="100"/>
    </location>
</feature>
<dbReference type="InterPro" id="IPR036737">
    <property type="entry name" value="OmpA-like_sf"/>
</dbReference>
<name>A0A4Q9KRC3_9MICR</name>
<evidence type="ECO:0000259" key="6">
    <source>
        <dbReference type="PROSITE" id="PS51123"/>
    </source>
</evidence>
<dbReference type="Gene3D" id="3.40.50.300">
    <property type="entry name" value="P-loop containing nucleotide triphosphate hydrolases"/>
    <property type="match status" value="1"/>
</dbReference>
<proteinExistence type="inferred from homology"/>
<dbReference type="AlphaFoldDB" id="A0A4Q9KRC3"/>
<dbReference type="GO" id="GO:0005509">
    <property type="term" value="F:calcium ion binding"/>
    <property type="evidence" value="ECO:0007669"/>
    <property type="project" value="InterPro"/>
</dbReference>
<evidence type="ECO:0000313" key="8">
    <source>
        <dbReference type="Proteomes" id="UP000293045"/>
    </source>
</evidence>
<dbReference type="SUPFAM" id="SSF103088">
    <property type="entry name" value="OmpA-like"/>
    <property type="match status" value="1"/>
</dbReference>
<dbReference type="SUPFAM" id="SSF52540">
    <property type="entry name" value="P-loop containing nucleoside triphosphate hydrolases"/>
    <property type="match status" value="1"/>
</dbReference>
<evidence type="ECO:0000256" key="2">
    <source>
        <dbReference type="ARBA" id="ARBA00022448"/>
    </source>
</evidence>
<organism evidence="7 8">
    <name type="scientific">Hamiltosporidium magnivora</name>
    <dbReference type="NCBI Taxonomy" id="148818"/>
    <lineage>
        <taxon>Eukaryota</taxon>
        <taxon>Fungi</taxon>
        <taxon>Fungi incertae sedis</taxon>
        <taxon>Microsporidia</taxon>
        <taxon>Dubosqiidae</taxon>
        <taxon>Hamiltosporidium</taxon>
    </lineage>
</organism>
<dbReference type="Pfam" id="PF00691">
    <property type="entry name" value="OmpA"/>
    <property type="match status" value="1"/>
</dbReference>
<dbReference type="GO" id="GO:0005524">
    <property type="term" value="F:ATP binding"/>
    <property type="evidence" value="ECO:0007669"/>
    <property type="project" value="InterPro"/>
</dbReference>
<dbReference type="VEuPathDB" id="MicrosporidiaDB:CWI39_3752p0010"/>
<dbReference type="InterPro" id="IPR027417">
    <property type="entry name" value="P-loop_NTPase"/>
</dbReference>
<dbReference type="InterPro" id="IPR003439">
    <property type="entry name" value="ABC_transporter-like_ATP-bd"/>
</dbReference>
<dbReference type="SUPFAM" id="SSF103647">
    <property type="entry name" value="TSP type-3 repeat"/>
    <property type="match status" value="1"/>
</dbReference>
<dbReference type="CDD" id="cd07185">
    <property type="entry name" value="OmpA_C-like"/>
    <property type="match status" value="1"/>
</dbReference>
<dbReference type="GO" id="GO:0007155">
    <property type="term" value="P:cell adhesion"/>
    <property type="evidence" value="ECO:0007669"/>
    <property type="project" value="InterPro"/>
</dbReference>